<keyword evidence="1" id="KW-0812">Transmembrane</keyword>
<keyword evidence="1" id="KW-1133">Transmembrane helix</keyword>
<proteinExistence type="predicted"/>
<keyword evidence="3" id="KW-1185">Reference proteome</keyword>
<keyword evidence="1" id="KW-0472">Membrane</keyword>
<evidence type="ECO:0000313" key="3">
    <source>
        <dbReference type="Proteomes" id="UP001218218"/>
    </source>
</evidence>
<accession>A0AAD7A7Z2</accession>
<name>A0AAD7A7Z2_9AGAR</name>
<evidence type="ECO:0000256" key="1">
    <source>
        <dbReference type="SAM" id="Phobius"/>
    </source>
</evidence>
<sequence length="121" mass="13649">MRFMVLAFALKVMTINTGWALMVPAFAFKLMVLDFALKVMTINIGWGLMVPAFAFKLMVPAFALKVMGVRIGHLRMDGHLYWGCQPVHQLENAINELYDMGTGINGFADQFPFWDTDSAQK</sequence>
<organism evidence="2 3">
    <name type="scientific">Mycena albidolilacea</name>
    <dbReference type="NCBI Taxonomy" id="1033008"/>
    <lineage>
        <taxon>Eukaryota</taxon>
        <taxon>Fungi</taxon>
        <taxon>Dikarya</taxon>
        <taxon>Basidiomycota</taxon>
        <taxon>Agaricomycotina</taxon>
        <taxon>Agaricomycetes</taxon>
        <taxon>Agaricomycetidae</taxon>
        <taxon>Agaricales</taxon>
        <taxon>Marasmiineae</taxon>
        <taxon>Mycenaceae</taxon>
        <taxon>Mycena</taxon>
    </lineage>
</organism>
<gene>
    <name evidence="2" type="ORF">DFH08DRAFT_806301</name>
</gene>
<evidence type="ECO:0000313" key="2">
    <source>
        <dbReference type="EMBL" id="KAJ7351582.1"/>
    </source>
</evidence>
<reference evidence="2" key="1">
    <citation type="submission" date="2023-03" db="EMBL/GenBank/DDBJ databases">
        <title>Massive genome expansion in bonnet fungi (Mycena s.s.) driven by repeated elements and novel gene families across ecological guilds.</title>
        <authorList>
            <consortium name="Lawrence Berkeley National Laboratory"/>
            <person name="Harder C.B."/>
            <person name="Miyauchi S."/>
            <person name="Viragh M."/>
            <person name="Kuo A."/>
            <person name="Thoen E."/>
            <person name="Andreopoulos B."/>
            <person name="Lu D."/>
            <person name="Skrede I."/>
            <person name="Drula E."/>
            <person name="Henrissat B."/>
            <person name="Morin E."/>
            <person name="Kohler A."/>
            <person name="Barry K."/>
            <person name="LaButti K."/>
            <person name="Morin E."/>
            <person name="Salamov A."/>
            <person name="Lipzen A."/>
            <person name="Mereny Z."/>
            <person name="Hegedus B."/>
            <person name="Baldrian P."/>
            <person name="Stursova M."/>
            <person name="Weitz H."/>
            <person name="Taylor A."/>
            <person name="Grigoriev I.V."/>
            <person name="Nagy L.G."/>
            <person name="Martin F."/>
            <person name="Kauserud H."/>
        </authorList>
    </citation>
    <scope>NUCLEOTIDE SEQUENCE</scope>
    <source>
        <strain evidence="2">CBHHK002</strain>
    </source>
</reference>
<protein>
    <submittedName>
        <fullName evidence="2">Uncharacterized protein</fullName>
    </submittedName>
</protein>
<comment type="caution">
    <text evidence="2">The sequence shown here is derived from an EMBL/GenBank/DDBJ whole genome shotgun (WGS) entry which is preliminary data.</text>
</comment>
<dbReference type="AlphaFoldDB" id="A0AAD7A7Z2"/>
<feature type="transmembrane region" description="Helical" evidence="1">
    <location>
        <begin position="44"/>
        <end position="66"/>
    </location>
</feature>
<dbReference type="Proteomes" id="UP001218218">
    <property type="component" value="Unassembled WGS sequence"/>
</dbReference>
<dbReference type="EMBL" id="JARIHO010000013">
    <property type="protein sequence ID" value="KAJ7351582.1"/>
    <property type="molecule type" value="Genomic_DNA"/>
</dbReference>